<dbReference type="RefSeq" id="XP_033529780.1">
    <property type="nucleotide sequence ID" value="XM_033674726.1"/>
</dbReference>
<evidence type="ECO:0000313" key="13">
    <source>
        <dbReference type="RefSeq" id="XP_033529780.1"/>
    </source>
</evidence>
<organism evidence="11">
    <name type="scientific">Eremomyces bilateralis CBS 781.70</name>
    <dbReference type="NCBI Taxonomy" id="1392243"/>
    <lineage>
        <taxon>Eukaryota</taxon>
        <taxon>Fungi</taxon>
        <taxon>Dikarya</taxon>
        <taxon>Ascomycota</taxon>
        <taxon>Pezizomycotina</taxon>
        <taxon>Dothideomycetes</taxon>
        <taxon>Dothideomycetes incertae sedis</taxon>
        <taxon>Eremomycetales</taxon>
        <taxon>Eremomycetaceae</taxon>
        <taxon>Eremomyces</taxon>
    </lineage>
</organism>
<feature type="domain" description="C2H2-type" evidence="10">
    <location>
        <begin position="21"/>
        <end position="48"/>
    </location>
</feature>
<dbReference type="SMART" id="SM00355">
    <property type="entry name" value="ZnF_C2H2"/>
    <property type="match status" value="2"/>
</dbReference>
<dbReference type="GO" id="GO:0003677">
    <property type="term" value="F:DNA binding"/>
    <property type="evidence" value="ECO:0007669"/>
    <property type="project" value="InterPro"/>
</dbReference>
<reference evidence="13" key="2">
    <citation type="submission" date="2020-04" db="EMBL/GenBank/DDBJ databases">
        <authorList>
            <consortium name="NCBI Genome Project"/>
        </authorList>
    </citation>
    <scope>NUCLEOTIDE SEQUENCE</scope>
    <source>
        <strain evidence="13">CBS 781.70</strain>
    </source>
</reference>
<dbReference type="OrthoDB" id="654211at2759"/>
<dbReference type="GO" id="GO:0008270">
    <property type="term" value="F:zinc ion binding"/>
    <property type="evidence" value="ECO:0007669"/>
    <property type="project" value="UniProtKB-KW"/>
</dbReference>
<dbReference type="PROSITE" id="PS00028">
    <property type="entry name" value="ZINC_FINGER_C2H2_1"/>
    <property type="match status" value="2"/>
</dbReference>
<dbReference type="PROSITE" id="PS50048">
    <property type="entry name" value="ZN2_CY6_FUNGAL_2"/>
    <property type="match status" value="1"/>
</dbReference>
<dbReference type="Pfam" id="PF00172">
    <property type="entry name" value="Zn_clus"/>
    <property type="match status" value="1"/>
</dbReference>
<proteinExistence type="predicted"/>
<dbReference type="InterPro" id="IPR036236">
    <property type="entry name" value="Znf_C2H2_sf"/>
</dbReference>
<feature type="domain" description="C2H2-type" evidence="10">
    <location>
        <begin position="49"/>
        <end position="76"/>
    </location>
</feature>
<evidence type="ECO:0000313" key="11">
    <source>
        <dbReference type="EMBL" id="KAF1808149.1"/>
    </source>
</evidence>
<dbReference type="InterPro" id="IPR007219">
    <property type="entry name" value="XnlR_reg_dom"/>
</dbReference>
<evidence type="ECO:0000256" key="5">
    <source>
        <dbReference type="ARBA" id="ARBA00023163"/>
    </source>
</evidence>
<keyword evidence="6" id="KW-0539">Nucleus</keyword>
<keyword evidence="1" id="KW-0479">Metal-binding</keyword>
<evidence type="ECO:0000313" key="12">
    <source>
        <dbReference type="Proteomes" id="UP000504638"/>
    </source>
</evidence>
<dbReference type="Gene3D" id="3.30.160.60">
    <property type="entry name" value="Classic Zinc Finger"/>
    <property type="match status" value="2"/>
</dbReference>
<keyword evidence="5" id="KW-0804">Transcription</keyword>
<keyword evidence="4" id="KW-0805">Transcription regulation</keyword>
<evidence type="ECO:0000256" key="6">
    <source>
        <dbReference type="ARBA" id="ARBA00023242"/>
    </source>
</evidence>
<feature type="region of interest" description="Disordered" evidence="8">
    <location>
        <begin position="132"/>
        <end position="176"/>
    </location>
</feature>
<dbReference type="SUPFAM" id="SSF57667">
    <property type="entry name" value="beta-beta-alpha zinc fingers"/>
    <property type="match status" value="1"/>
</dbReference>
<keyword evidence="12" id="KW-1185">Reference proteome</keyword>
<gene>
    <name evidence="11 13" type="ORF">P152DRAFT_254083</name>
</gene>
<dbReference type="EMBL" id="ML975189">
    <property type="protein sequence ID" value="KAF1808149.1"/>
    <property type="molecule type" value="Genomic_DNA"/>
</dbReference>
<dbReference type="InterPro" id="IPR036864">
    <property type="entry name" value="Zn2-C6_fun-type_DNA-bd_sf"/>
</dbReference>
<dbReference type="Proteomes" id="UP000504638">
    <property type="component" value="Unplaced"/>
</dbReference>
<dbReference type="Gene3D" id="4.10.240.10">
    <property type="entry name" value="Zn(2)-C6 fungal-type DNA-binding domain"/>
    <property type="match status" value="1"/>
</dbReference>
<dbReference type="FunFam" id="3.30.160.60:FF:002343">
    <property type="entry name" value="Zinc finger protein 33A"/>
    <property type="match status" value="1"/>
</dbReference>
<evidence type="ECO:0000259" key="9">
    <source>
        <dbReference type="PROSITE" id="PS50048"/>
    </source>
</evidence>
<keyword evidence="2 7" id="KW-0863">Zinc-finger</keyword>
<evidence type="ECO:0000256" key="4">
    <source>
        <dbReference type="ARBA" id="ARBA00023015"/>
    </source>
</evidence>
<name>A0A6G1FR34_9PEZI</name>
<dbReference type="Pfam" id="PF00096">
    <property type="entry name" value="zf-C2H2"/>
    <property type="match status" value="2"/>
</dbReference>
<dbReference type="GO" id="GO:0000981">
    <property type="term" value="F:DNA-binding transcription factor activity, RNA polymerase II-specific"/>
    <property type="evidence" value="ECO:0007669"/>
    <property type="project" value="InterPro"/>
</dbReference>
<protein>
    <submittedName>
        <fullName evidence="11 13">Uncharacterized protein</fullName>
    </submittedName>
</protein>
<dbReference type="SMART" id="SM00066">
    <property type="entry name" value="GAL4"/>
    <property type="match status" value="1"/>
</dbReference>
<evidence type="ECO:0000256" key="2">
    <source>
        <dbReference type="ARBA" id="ARBA00022771"/>
    </source>
</evidence>
<evidence type="ECO:0000256" key="8">
    <source>
        <dbReference type="SAM" id="MobiDB-lite"/>
    </source>
</evidence>
<dbReference type="GO" id="GO:0006351">
    <property type="term" value="P:DNA-templated transcription"/>
    <property type="evidence" value="ECO:0007669"/>
    <property type="project" value="InterPro"/>
</dbReference>
<evidence type="ECO:0000259" key="10">
    <source>
        <dbReference type="PROSITE" id="PS50157"/>
    </source>
</evidence>
<accession>A0A6G1FR34</accession>
<feature type="compositionally biased region" description="Acidic residues" evidence="8">
    <location>
        <begin position="143"/>
        <end position="152"/>
    </location>
</feature>
<sequence>MHAQPPAAPDPAKDKGNSGSHVCPLCDTGFGRLEHLSRHIISHTGSKPYSCYVCHKSFNRKDTLLRHLPIHEDTGRSSSKPGSIRISRACAQCGKVRLRCDGESPCARCQSKGINCMYLGRSRKRIPTIEELREMPVKGNESDPGELGDDQNVEYSTSERRPSLQSRPPSLDRSVRMDETATFVETSSLLPSHLTDQVPLSSSEPLVIDTQQESVQASQDALESSAFFGSGPSIGDIPSTAVPTWNFNWNGDSDFSVMDWITTDNCFLDPGPSMAYDASRTLGYPGSSHDTGFGQNDFPMSQLYKPPDQHPPTHQVPMGHITGHWGPTNQGKLGDRPKAKADLEREWPTNWDPTKSDNLVSFPDMSEFPLDILEAESFGHVESLSPQAYHEIYQSMKRVGSSLFRPFHNANLPSIEAFDCFTQLYFEYFHPIFPLLHKPSFDPRNAPWQLVLATATIGFRYSKVPYAATGSNALQELLRRSLASAIEGDNSHARELWFTQALLLGSVGMTYSGNRRLLEIAESGRNASITQCRRKGVLRRMPTRVLNLDSITEKQSYQEEWQQWIEDESRRRLGFCTFLIDAQNELYFDAVPYLSLAELELLLPCSEDLWAASSPEWWRNLYLQHNHDDDLTVQQALAQLGNNKTLPKNISDFGRLILTFALYRTIRTIRTLSGNPFVSNALSERSFINDSANEAIFLLQGWYSGPLNTKSMLNSSVDCHNLCVSMLLCSPRQALLSYVHRRNTMQHEKEPKEVIDHWIKEQNGCVARRAVSYAGLLLGKSKGLKFQAPCTPIMIALATVTIWAYSHMTEVVSSPSYSHGIRARERGSVIRLDDGELDQRREAWIQGDESFRAHLNDVGNICRQRASYRIADVGVQLLDDLGGWGLSQGLEHWLSTLRNRDWSRQQADLRSF</sequence>
<reference evidence="13" key="3">
    <citation type="submission" date="2025-04" db="UniProtKB">
        <authorList>
            <consortium name="RefSeq"/>
        </authorList>
    </citation>
    <scope>IDENTIFICATION</scope>
    <source>
        <strain evidence="13">CBS 781.70</strain>
    </source>
</reference>
<feature type="domain" description="Zn(2)-C6 fungal-type" evidence="9">
    <location>
        <begin position="89"/>
        <end position="118"/>
    </location>
</feature>
<keyword evidence="3" id="KW-0862">Zinc</keyword>
<dbReference type="CDD" id="cd12148">
    <property type="entry name" value="fungal_TF_MHR"/>
    <property type="match status" value="1"/>
</dbReference>
<dbReference type="InterPro" id="IPR001138">
    <property type="entry name" value="Zn2Cys6_DnaBD"/>
</dbReference>
<dbReference type="SUPFAM" id="SSF57701">
    <property type="entry name" value="Zn2/Cys6 DNA-binding domain"/>
    <property type="match status" value="1"/>
</dbReference>
<dbReference type="GeneID" id="54415296"/>
<dbReference type="PROSITE" id="PS50157">
    <property type="entry name" value="ZINC_FINGER_C2H2_2"/>
    <property type="match status" value="2"/>
</dbReference>
<dbReference type="PANTHER" id="PTHR47660:SF2">
    <property type="entry name" value="TRANSCRIPTION FACTOR WITH C2H2 AND ZN(2)-CYS(6) DNA BINDING DOMAIN (EUROFUNG)"/>
    <property type="match status" value="1"/>
</dbReference>
<dbReference type="CDD" id="cd00067">
    <property type="entry name" value="GAL4"/>
    <property type="match status" value="1"/>
</dbReference>
<dbReference type="Pfam" id="PF04082">
    <property type="entry name" value="Fungal_trans"/>
    <property type="match status" value="1"/>
</dbReference>
<dbReference type="InterPro" id="IPR013087">
    <property type="entry name" value="Znf_C2H2_type"/>
</dbReference>
<reference evidence="11 13" key="1">
    <citation type="submission" date="2020-01" db="EMBL/GenBank/DDBJ databases">
        <authorList>
            <consortium name="DOE Joint Genome Institute"/>
            <person name="Haridas S."/>
            <person name="Albert R."/>
            <person name="Binder M."/>
            <person name="Bloem J."/>
            <person name="Labutti K."/>
            <person name="Salamov A."/>
            <person name="Andreopoulos B."/>
            <person name="Baker S.E."/>
            <person name="Barry K."/>
            <person name="Bills G."/>
            <person name="Bluhm B.H."/>
            <person name="Cannon C."/>
            <person name="Castanera R."/>
            <person name="Culley D.E."/>
            <person name="Daum C."/>
            <person name="Ezra D."/>
            <person name="Gonzalez J.B."/>
            <person name="Henrissat B."/>
            <person name="Kuo A."/>
            <person name="Liang C."/>
            <person name="Lipzen A."/>
            <person name="Lutzoni F."/>
            <person name="Magnuson J."/>
            <person name="Mondo S."/>
            <person name="Nolan M."/>
            <person name="Ohm R."/>
            <person name="Pangilinan J."/>
            <person name="Park H.-J."/>
            <person name="Ramirez L."/>
            <person name="Alfaro M."/>
            <person name="Sun H."/>
            <person name="Tritt A."/>
            <person name="Yoshinaga Y."/>
            <person name="Zwiers L.-H."/>
            <person name="Turgeon B.G."/>
            <person name="Goodwin S.B."/>
            <person name="Spatafora J.W."/>
            <person name="Crous P.W."/>
            <person name="Grigoriev I.V."/>
        </authorList>
    </citation>
    <scope>NUCLEOTIDE SEQUENCE</scope>
    <source>
        <strain evidence="11 13">CBS 781.70</strain>
    </source>
</reference>
<dbReference type="AlphaFoldDB" id="A0A6G1FR34"/>
<dbReference type="PANTHER" id="PTHR47660">
    <property type="entry name" value="TRANSCRIPTION FACTOR WITH C2H2 AND ZN(2)-CYS(6) DNA BINDING DOMAIN (EUROFUNG)-RELATED-RELATED"/>
    <property type="match status" value="1"/>
</dbReference>
<evidence type="ECO:0000256" key="3">
    <source>
        <dbReference type="ARBA" id="ARBA00022833"/>
    </source>
</evidence>
<evidence type="ECO:0000256" key="1">
    <source>
        <dbReference type="ARBA" id="ARBA00022723"/>
    </source>
</evidence>
<evidence type="ECO:0000256" key="7">
    <source>
        <dbReference type="PROSITE-ProRule" id="PRU00042"/>
    </source>
</evidence>